<evidence type="ECO:0008006" key="7">
    <source>
        <dbReference type="Google" id="ProtNLM"/>
    </source>
</evidence>
<sequence>MTEQIQPSDTSPKAPEQLSKKHWMRRAVCIGSAVIFIPVLGVAGVLSFDAGQRGLIQLVDKILDSFSVEQIEGGLQNGLVLNNVRYKTAGIETHIAQARLQLDFGCLLSREVCLRDFTLNKPTIAINTALLPPSAPDNLTVPLFHKRGIKQRKN</sequence>
<dbReference type="PANTHER" id="PTHR36985">
    <property type="entry name" value="TRANSLOCATION AND ASSEMBLY MODULE SUBUNIT TAMB"/>
    <property type="match status" value="1"/>
</dbReference>
<organism evidence="6">
    <name type="scientific">Haemophilus influenzae HK1212</name>
    <dbReference type="NCBI Taxonomy" id="456482"/>
    <lineage>
        <taxon>Bacteria</taxon>
        <taxon>Pseudomonadati</taxon>
        <taxon>Pseudomonadota</taxon>
        <taxon>Gammaproteobacteria</taxon>
        <taxon>Pasteurellales</taxon>
        <taxon>Pasteurellaceae</taxon>
        <taxon>Haemophilus</taxon>
    </lineage>
</organism>
<evidence type="ECO:0000256" key="5">
    <source>
        <dbReference type="SAM" id="Phobius"/>
    </source>
</evidence>
<name>A0A7G2K006_HAEIF</name>
<dbReference type="GO" id="GO:0009306">
    <property type="term" value="P:protein secretion"/>
    <property type="evidence" value="ECO:0007669"/>
    <property type="project" value="TreeGrafter"/>
</dbReference>
<evidence type="ECO:0000256" key="4">
    <source>
        <dbReference type="ARBA" id="ARBA00023136"/>
    </source>
</evidence>
<evidence type="ECO:0000313" key="6">
    <source>
        <dbReference type="EMBL" id="EFA28904.1"/>
    </source>
</evidence>
<keyword evidence="2 5" id="KW-0812">Transmembrane</keyword>
<reference evidence="6" key="1">
    <citation type="journal article" date="2010" name="Genomics">
        <title>Tracing phylogenomic events leading to diversity of Haemophilus influenzae and the emergence of Brazilian Purpuric Fever (BPF)-associated clones.</title>
        <authorList>
            <person name="Papazisi L."/>
            <person name="Ratnayake S."/>
            <person name="Remortel B.G."/>
            <person name="Bock G.R."/>
            <person name="Liang W."/>
            <person name="Saeed A.I."/>
            <person name="Liu J."/>
            <person name="Fleischmann R.D."/>
            <person name="Kilian M."/>
            <person name="Peterson S.N."/>
        </authorList>
    </citation>
    <scope>NUCLEOTIDE SEQUENCE [LARGE SCALE GENOMIC DNA]</scope>
    <source>
        <strain evidence="6">HK1212</strain>
    </source>
</reference>
<evidence type="ECO:0000256" key="3">
    <source>
        <dbReference type="ARBA" id="ARBA00022989"/>
    </source>
</evidence>
<keyword evidence="4 5" id="KW-0472">Membrane</keyword>
<feature type="transmembrane region" description="Helical" evidence="5">
    <location>
        <begin position="27"/>
        <end position="48"/>
    </location>
</feature>
<dbReference type="GO" id="GO:0097347">
    <property type="term" value="C:TAM protein secretion complex"/>
    <property type="evidence" value="ECO:0007669"/>
    <property type="project" value="TreeGrafter"/>
</dbReference>
<gene>
    <name evidence="6" type="ORF">HAINFHK1212_1917</name>
</gene>
<protein>
    <recommendedName>
        <fullName evidence="7">AsmA domain-containing protein</fullName>
    </recommendedName>
</protein>
<dbReference type="GO" id="GO:0005886">
    <property type="term" value="C:plasma membrane"/>
    <property type="evidence" value="ECO:0007669"/>
    <property type="project" value="TreeGrafter"/>
</dbReference>
<comment type="caution">
    <text evidence="6">The sequence shown here is derived from an EMBL/GenBank/DDBJ whole genome shotgun (WGS) entry which is preliminary data.</text>
</comment>
<dbReference type="AlphaFoldDB" id="A0A7G2K006"/>
<evidence type="ECO:0000256" key="2">
    <source>
        <dbReference type="ARBA" id="ARBA00022692"/>
    </source>
</evidence>
<proteinExistence type="predicted"/>
<accession>A0A7G2K006</accession>
<comment type="subcellular location">
    <subcellularLocation>
        <location evidence="1">Membrane</location>
        <topology evidence="1">Single-pass membrane protein</topology>
    </subcellularLocation>
</comment>
<dbReference type="PANTHER" id="PTHR36985:SF1">
    <property type="entry name" value="TRANSLOCATION AND ASSEMBLY MODULE SUBUNIT TAMB"/>
    <property type="match status" value="1"/>
</dbReference>
<dbReference type="EMBL" id="ABFC01000451">
    <property type="protein sequence ID" value="EFA28904.1"/>
    <property type="molecule type" value="Genomic_DNA"/>
</dbReference>
<evidence type="ECO:0000256" key="1">
    <source>
        <dbReference type="ARBA" id="ARBA00004167"/>
    </source>
</evidence>
<keyword evidence="3 5" id="KW-1133">Transmembrane helix</keyword>